<keyword evidence="2" id="KW-0449">Lipoprotein</keyword>
<evidence type="ECO:0000313" key="3">
    <source>
        <dbReference type="Proteomes" id="UP000005938"/>
    </source>
</evidence>
<comment type="caution">
    <text evidence="2">The sequence shown here is derived from an EMBL/GenBank/DDBJ whole genome shotgun (WGS) entry which is preliminary data.</text>
</comment>
<dbReference type="OrthoDB" id="617059at2"/>
<keyword evidence="1" id="KW-0732">Signal</keyword>
<dbReference type="InterPro" id="IPR025515">
    <property type="entry name" value="DUF4403"/>
</dbReference>
<keyword evidence="3" id="KW-1185">Reference proteome</keyword>
<gene>
    <name evidence="2" type="ORF">W5A_11781</name>
</gene>
<dbReference type="PATRIC" id="fig|946077.3.peg.2375"/>
<dbReference type="RefSeq" id="WP_008240921.1">
    <property type="nucleotide sequence ID" value="NZ_AJJU01000037.1"/>
</dbReference>
<evidence type="ECO:0000313" key="2">
    <source>
        <dbReference type="EMBL" id="EID72182.1"/>
    </source>
</evidence>
<evidence type="ECO:0000256" key="1">
    <source>
        <dbReference type="SAM" id="SignalP"/>
    </source>
</evidence>
<dbReference type="AlphaFoldDB" id="I0W716"/>
<protein>
    <submittedName>
        <fullName evidence="2">Putative lipoprotein</fullName>
    </submittedName>
</protein>
<feature type="signal peptide" evidence="1">
    <location>
        <begin position="1"/>
        <end position="24"/>
    </location>
</feature>
<dbReference type="eggNOG" id="ENOG502ZAFW">
    <property type="taxonomic scope" value="Bacteria"/>
</dbReference>
<sequence>MKLSFFGILTLLIILSGCSGSQKIATLAPEPDSTGTITPFEYPHSYISIPVSIQLKDLEKVTNTSLQGLIYEDDDFEDDNIRLKVWKQAPIEITYDNGKLKTVFPLKAHIQYRLGTTAMGVALYNIRDFDLNGTVTLVSNVGLSNWNLKTQTALKSLVWKEHPTMTLFGQKVPVTSVVSPAIALFKSVIEDNIDSAIATSLDFKPSVLDALEQISTPFQMSDTYESWLRVVPAELYTTDAKLTKSNISFQMGLKCVLETVVGYEPKRKFDRNKIILKPVKEMPERVTATIVAVSTYEDASRIMTKNFNGYTFSSGSKKVTVSNVKIWQKSNKMIIALDLQGSIAGTIYLSGYPQYNEVTQEVFFDQLDYVLDTKNVLTKSANWMASNYILKQLQEQCRYSIAPNLEEGKENIKKYITNYSPTEGVYINGKLGELAFKKVQLTPQAMLAFITVDGMLEVKVNGL</sequence>
<dbReference type="PROSITE" id="PS51257">
    <property type="entry name" value="PROKAR_LIPOPROTEIN"/>
    <property type="match status" value="1"/>
</dbReference>
<dbReference type="Pfam" id="PF14356">
    <property type="entry name" value="DUF4403"/>
    <property type="match status" value="1"/>
</dbReference>
<dbReference type="STRING" id="946077.W5A_11781"/>
<reference evidence="2 3" key="1">
    <citation type="journal article" date="2012" name="J. Bacteriol.">
        <title>Genome Sequence of the Halotolerant Bacterium Imtechella halotolerans K1T.</title>
        <authorList>
            <person name="Kumar S."/>
            <person name="Vikram S."/>
            <person name="Subramanian S."/>
            <person name="Raghava G.P."/>
            <person name="Pinnaka A.K."/>
        </authorList>
    </citation>
    <scope>NUCLEOTIDE SEQUENCE [LARGE SCALE GENOMIC DNA]</scope>
    <source>
        <strain evidence="2 3">K1</strain>
    </source>
</reference>
<accession>I0W716</accession>
<feature type="chain" id="PRO_5003634864" evidence="1">
    <location>
        <begin position="25"/>
        <end position="463"/>
    </location>
</feature>
<proteinExistence type="predicted"/>
<dbReference type="EMBL" id="AJJU01000037">
    <property type="protein sequence ID" value="EID72182.1"/>
    <property type="molecule type" value="Genomic_DNA"/>
</dbReference>
<organism evidence="2 3">
    <name type="scientific">Imtechella halotolerans K1</name>
    <dbReference type="NCBI Taxonomy" id="946077"/>
    <lineage>
        <taxon>Bacteria</taxon>
        <taxon>Pseudomonadati</taxon>
        <taxon>Bacteroidota</taxon>
        <taxon>Flavobacteriia</taxon>
        <taxon>Flavobacteriales</taxon>
        <taxon>Flavobacteriaceae</taxon>
        <taxon>Imtechella</taxon>
    </lineage>
</organism>
<dbReference type="Proteomes" id="UP000005938">
    <property type="component" value="Unassembled WGS sequence"/>
</dbReference>
<name>I0W716_9FLAO</name>